<dbReference type="EC" id="3.2.1.20" evidence="3"/>
<dbReference type="CDD" id="cd06602">
    <property type="entry name" value="GH31_MGAM_SI_GAA"/>
    <property type="match status" value="1"/>
</dbReference>
<dbReference type="RefSeq" id="XP_020131995.1">
    <property type="nucleotide sequence ID" value="XM_020271205.1"/>
</dbReference>
<dbReference type="Gene3D" id="2.60.40.1180">
    <property type="entry name" value="Golgi alpha-mannosidase II"/>
    <property type="match status" value="2"/>
</dbReference>
<dbReference type="GO" id="GO:0005975">
    <property type="term" value="P:carbohydrate metabolic process"/>
    <property type="evidence" value="ECO:0007669"/>
    <property type="project" value="InterPro"/>
</dbReference>
<dbReference type="GeneID" id="31011464"/>
<evidence type="ECO:0000313" key="15">
    <source>
        <dbReference type="Proteomes" id="UP000183809"/>
    </source>
</evidence>
<dbReference type="GO" id="GO:0030246">
    <property type="term" value="F:carbohydrate binding"/>
    <property type="evidence" value="ECO:0007669"/>
    <property type="project" value="InterPro"/>
</dbReference>
<keyword evidence="15" id="KW-1185">Reference proteome</keyword>
<dbReference type="PANTHER" id="PTHR22762">
    <property type="entry name" value="ALPHA-GLUCOSIDASE"/>
    <property type="match status" value="1"/>
</dbReference>
<proteinExistence type="inferred from homology"/>
<evidence type="ECO:0000256" key="6">
    <source>
        <dbReference type="ARBA" id="ARBA00023180"/>
    </source>
</evidence>
<evidence type="ECO:0000256" key="4">
    <source>
        <dbReference type="ARBA" id="ARBA00022729"/>
    </source>
</evidence>
<dbReference type="SUPFAM" id="SSF51445">
    <property type="entry name" value="(Trans)glycosidases"/>
    <property type="match status" value="1"/>
</dbReference>
<dbReference type="GO" id="GO:0004558">
    <property type="term" value="F:alpha-1,4-glucosidase activity"/>
    <property type="evidence" value="ECO:0007669"/>
    <property type="project" value="UniProtKB-EC"/>
</dbReference>
<dbReference type="InterPro" id="IPR030458">
    <property type="entry name" value="Glyco_hydro_31_AS"/>
</dbReference>
<dbReference type="FunFam" id="2.60.40.1180:FF:000001">
    <property type="entry name" value="Maltase-glucoamylase, intestinal"/>
    <property type="match status" value="1"/>
</dbReference>
<dbReference type="OrthoDB" id="5839090at2759"/>
<evidence type="ECO:0000256" key="10">
    <source>
        <dbReference type="SAM" id="SignalP"/>
    </source>
</evidence>
<reference evidence="14 15" key="1">
    <citation type="submission" date="2016-10" db="EMBL/GenBank/DDBJ databases">
        <title>Proteomics and genomics reveal pathogen-plant mechanisms compatible with a hemibiotrophic lifestyle of Diplodia corticola.</title>
        <authorList>
            <person name="Fernandes I."/>
            <person name="De Jonge R."/>
            <person name="Van De Peer Y."/>
            <person name="Devreese B."/>
            <person name="Alves A."/>
            <person name="Esteves A.C."/>
        </authorList>
    </citation>
    <scope>NUCLEOTIDE SEQUENCE [LARGE SCALE GENOMIC DNA]</scope>
    <source>
        <strain evidence="14 15">CBS 112549</strain>
    </source>
</reference>
<keyword evidence="6" id="KW-0325">Glycoprotein</keyword>
<sequence length="1021" mass="111176">MLPLPLPRCRAWLYSVLTAASFAQAQSSLSSSSVGADGLTGSTTPTSTDTVATATIAGTPVTYSPKFTVPASADTGQNLIPNIVDPQAVDVQSVCPGYKASGIKRDANGFSATLNLAGKACNVYGTDVDTLNLTVQYQNADRLSISISPANIDALNSSWYILPEELIPRPAVDPDADSTAQDNDFQVAWSNDPSFSFSVIRRSTGDVVFSTEGSVLVYEDQFIEFVTSMPEDYNIYGLGEHIHGLRLGTNYTATIYAADVGDPIDDNIYGSHPFYLDTRYFEVDPDTGNLTYVADSSAAAPNSSYVSYSHGVFLRNAHGQEILMRPENVTWRTLGGTIDLFFFDGPTQPEVTKQYQYGAIGLPAMQQYYTFGYHQCRWGYANWSQFEEVVDNFVKFDIPLENIWLDIDYMKEYRDFTTDPNTFPLEEGVQVLKRLHDGGRHFIPIVDSALYIPNPDNKTDAYDTYSRGHESDVFLKNPDGSEYIGAVWPGYTVFPDWLSGASVPWWSDELVRWHKEVAFDGIWIDMSEVSSFCVGSCGSGNLSLNPAHPPFALPGEPGNVIFDYPEGFNITNATEAASAAAASSSQAAATSATASSSATTSYLRTTPTPGVRNVNYPPYVIDNVQGDLAVHAVSPNATHFNGTQEYDVHNLFGHGILNATYHGLLDVFPGRRPFIIGRSTFAGSGKWAGHWGGDNYSKWAYMYFSIPQALSFGLFGIPMFGVDTCGFNGNSDEELCNRWMQLSAFFPFYRNHNTLSAKSQEPYVWSSVIDASKKAMSIRYALLPYMYTIFHAAHTTGSTVMRALAWEFPNDPSLANLDTQFLLGPSILVTPVLEPNVSTVDGVFPGIASGEKWYDWYSQKAVEAKAGENVTLDAPLGHINVFVRGGSVLPMQEARLTTREARQTPWALLVALGAGGAASGQLYVDDGESVAPNATLDVDFVVPEGGKRLVVSGRGTYRDGNPLANVTVLGVGSEPGDVMVNGKSVAEGKRNWDEASGVLKLTGLEEVIEGGAWDGDWTLSW</sequence>
<name>A0A1J9S5E4_9PEZI</name>
<dbReference type="PROSITE" id="PS00707">
    <property type="entry name" value="GLYCOSYL_HYDROL_F31_2"/>
    <property type="match status" value="1"/>
</dbReference>
<feature type="chain" id="PRO_5012476077" description="alpha-glucosidase" evidence="10">
    <location>
        <begin position="26"/>
        <end position="1021"/>
    </location>
</feature>
<organism evidence="14 15">
    <name type="scientific">Diplodia corticola</name>
    <dbReference type="NCBI Taxonomy" id="236234"/>
    <lineage>
        <taxon>Eukaryota</taxon>
        <taxon>Fungi</taxon>
        <taxon>Dikarya</taxon>
        <taxon>Ascomycota</taxon>
        <taxon>Pezizomycotina</taxon>
        <taxon>Dothideomycetes</taxon>
        <taxon>Dothideomycetes incertae sedis</taxon>
        <taxon>Botryosphaeriales</taxon>
        <taxon>Botryosphaeriaceae</taxon>
        <taxon>Diplodia</taxon>
    </lineage>
</organism>
<dbReference type="PANTHER" id="PTHR22762:SF133">
    <property type="entry name" value="P-TYPE DOMAIN-CONTAINING PROTEIN"/>
    <property type="match status" value="1"/>
</dbReference>
<dbReference type="SUPFAM" id="SSF74650">
    <property type="entry name" value="Galactose mutarotase-like"/>
    <property type="match status" value="1"/>
</dbReference>
<comment type="catalytic activity">
    <reaction evidence="1">
        <text>Hydrolysis of terminal, non-reducing (1-&gt;4)-linked alpha-D-glucose residues with release of alpha-D-glucose.</text>
        <dbReference type="EC" id="3.2.1.20"/>
    </reaction>
</comment>
<dbReference type="InterPro" id="IPR013780">
    <property type="entry name" value="Glyco_hydro_b"/>
</dbReference>
<dbReference type="CDD" id="cd14752">
    <property type="entry name" value="GH31_N"/>
    <property type="match status" value="1"/>
</dbReference>
<feature type="signal peptide" evidence="10">
    <location>
        <begin position="1"/>
        <end position="25"/>
    </location>
</feature>
<dbReference type="SUPFAM" id="SSF51011">
    <property type="entry name" value="Glycosyl hydrolase domain"/>
    <property type="match status" value="1"/>
</dbReference>
<dbReference type="Pfam" id="PF01055">
    <property type="entry name" value="Glyco_hydro_31_2nd"/>
    <property type="match status" value="1"/>
</dbReference>
<dbReference type="InterPro" id="IPR011013">
    <property type="entry name" value="Gal_mutarotase_sf_dom"/>
</dbReference>
<dbReference type="STRING" id="236234.A0A1J9S5E4"/>
<evidence type="ECO:0000259" key="11">
    <source>
        <dbReference type="Pfam" id="PF01055"/>
    </source>
</evidence>
<feature type="domain" description="Glycoside hydrolase family 31 TIM barrel" evidence="11">
    <location>
        <begin position="363"/>
        <end position="788"/>
    </location>
</feature>
<evidence type="ECO:0000256" key="1">
    <source>
        <dbReference type="ARBA" id="ARBA00001657"/>
    </source>
</evidence>
<dbReference type="Gene3D" id="2.60.40.1760">
    <property type="entry name" value="glycosyl hydrolase (family 31)"/>
    <property type="match status" value="1"/>
</dbReference>
<dbReference type="InterPro" id="IPR017853">
    <property type="entry name" value="GH"/>
</dbReference>
<dbReference type="InterPro" id="IPR025887">
    <property type="entry name" value="Glyco_hydro_31_N_dom"/>
</dbReference>
<dbReference type="Pfam" id="PF21365">
    <property type="entry name" value="Glyco_hydro_31_3rd"/>
    <property type="match status" value="1"/>
</dbReference>
<evidence type="ECO:0000256" key="7">
    <source>
        <dbReference type="ARBA" id="ARBA00023295"/>
    </source>
</evidence>
<dbReference type="PROSITE" id="PS00129">
    <property type="entry name" value="GLYCOSYL_HYDROL_F31_1"/>
    <property type="match status" value="1"/>
</dbReference>
<feature type="domain" description="Glycosyl hydrolase family 31 C-terminal" evidence="13">
    <location>
        <begin position="797"/>
        <end position="889"/>
    </location>
</feature>
<keyword evidence="4 10" id="KW-0732">Signal</keyword>
<evidence type="ECO:0000256" key="9">
    <source>
        <dbReference type="RuleBase" id="RU361185"/>
    </source>
</evidence>
<dbReference type="AlphaFoldDB" id="A0A1J9S5E4"/>
<evidence type="ECO:0000256" key="2">
    <source>
        <dbReference type="ARBA" id="ARBA00007806"/>
    </source>
</evidence>
<comment type="similarity">
    <text evidence="2 9">Belongs to the glycosyl hydrolase 31 family.</text>
</comment>
<accession>A0A1J9S5E4</accession>
<evidence type="ECO:0000259" key="12">
    <source>
        <dbReference type="Pfam" id="PF13802"/>
    </source>
</evidence>
<dbReference type="EMBL" id="MNUE01000015">
    <property type="protein sequence ID" value="OJD35735.1"/>
    <property type="molecule type" value="Genomic_DNA"/>
</dbReference>
<dbReference type="InterPro" id="IPR000322">
    <property type="entry name" value="Glyco_hydro_31_TIM"/>
</dbReference>
<dbReference type="FunFam" id="3.20.20.80:FF:000138">
    <property type="entry name" value="Putative alpha-glucosidase AgdA"/>
    <property type="match status" value="1"/>
</dbReference>
<dbReference type="Gene3D" id="3.20.20.80">
    <property type="entry name" value="Glycosidases"/>
    <property type="match status" value="2"/>
</dbReference>
<protein>
    <recommendedName>
        <fullName evidence="3">alpha-glucosidase</fullName>
        <ecNumber evidence="3">3.2.1.20</ecNumber>
    </recommendedName>
    <alternativeName>
        <fullName evidence="8">Maltase</fullName>
    </alternativeName>
</protein>
<dbReference type="FunFam" id="2.60.40.1760:FF:000005">
    <property type="entry name" value="Putative alpha-glucosidase AgdA"/>
    <property type="match status" value="1"/>
</dbReference>
<evidence type="ECO:0000259" key="13">
    <source>
        <dbReference type="Pfam" id="PF21365"/>
    </source>
</evidence>
<evidence type="ECO:0000256" key="5">
    <source>
        <dbReference type="ARBA" id="ARBA00022801"/>
    </source>
</evidence>
<comment type="caution">
    <text evidence="14">The sequence shown here is derived from an EMBL/GenBank/DDBJ whole genome shotgun (WGS) entry which is preliminary data.</text>
</comment>
<evidence type="ECO:0000256" key="8">
    <source>
        <dbReference type="ARBA" id="ARBA00041343"/>
    </source>
</evidence>
<evidence type="ECO:0000313" key="14">
    <source>
        <dbReference type="EMBL" id="OJD35735.1"/>
    </source>
</evidence>
<dbReference type="InterPro" id="IPR030459">
    <property type="entry name" value="Glyco_hydro_31_CS"/>
</dbReference>
<dbReference type="Pfam" id="PF13802">
    <property type="entry name" value="Gal_mutarotas_2"/>
    <property type="match status" value="1"/>
</dbReference>
<keyword evidence="5 9" id="KW-0378">Hydrolase</keyword>
<dbReference type="FunFam" id="3.20.20.80:FF:000169">
    <property type="entry name" value="Putative alpha-glucosidase AgdA"/>
    <property type="match status" value="1"/>
</dbReference>
<evidence type="ECO:0000256" key="3">
    <source>
        <dbReference type="ARBA" id="ARBA00012741"/>
    </source>
</evidence>
<feature type="domain" description="Glycoside hydrolase family 31 N-terminal" evidence="12">
    <location>
        <begin position="181"/>
        <end position="279"/>
    </location>
</feature>
<keyword evidence="7 9" id="KW-0326">Glycosidase</keyword>
<dbReference type="Proteomes" id="UP000183809">
    <property type="component" value="Unassembled WGS sequence"/>
</dbReference>
<gene>
    <name evidence="14" type="ORF">BKCO1_15000109</name>
</gene>
<dbReference type="InterPro" id="IPR048395">
    <property type="entry name" value="Glyco_hydro_31_C"/>
</dbReference>